<dbReference type="InterPro" id="IPR000326">
    <property type="entry name" value="PAP2/HPO"/>
</dbReference>
<comment type="similarity">
    <text evidence="2">Belongs to the DedA family.</text>
</comment>
<dbReference type="PANTHER" id="PTHR30353">
    <property type="entry name" value="INNER MEMBRANE PROTEIN DEDA-RELATED"/>
    <property type="match status" value="1"/>
</dbReference>
<accession>A0A8B0SKK5</accession>
<keyword evidence="5 7" id="KW-1133">Transmembrane helix</keyword>
<dbReference type="GO" id="GO:0005886">
    <property type="term" value="C:plasma membrane"/>
    <property type="evidence" value="ECO:0007669"/>
    <property type="project" value="UniProtKB-SubCell"/>
</dbReference>
<gene>
    <name evidence="10" type="ORF">J1836_012590</name>
    <name evidence="9" type="ORF">J1836_17200</name>
</gene>
<sequence length="663" mass="71723">MEIYWQQLLETVAQNPWLAITLAFVVSMGEALLVVGFFFPSTITLVAIGGMVGLGKLAFWPVFIATALGAIAGDAVSYWIGFTYRERLYNMWPFSRYANLLASGEAYFAQHGGKSVVLGRFIPGVKSVVPGVAGMMGMNPTRFTFLNVVSGFAWSAAHLLPAMSAGLAMHALGQISQRLALMLGVVLVLTTLLVWGGKHGIALGLRYLPRGLLALLHWAQVHDTRIGRGIRRLMASEHADYRLVFLLNLTVVVVVIGFVWLLESVAHQGGMIGFDHAFSQSIQTLRMNWIDPLMLSATLLGDGIVVMAVLTAMLLVLAWWRQWWLLAGVALAFVVAVLFVDGMAWFVHVVRPTDDGDIGFLAFVVPSGHATVSFTLLGVLTWFALRGCRAWWSNVVLASLLTGMAVMVAFARIYWGAHWPSDVLAGWLFGVGILAVFAQMFRQETVSRGLTASILLASGLALMLVGGWHLKHEWASAKTHYTHPLAPPLNLAQLPPCRADVAGQCEEPFVLRWYGNPAAVLPALPDWVQAPDWSLMVLNRFAFPNSTATQLPVLPKLNGGKAEAFAWVKPSVLAGIEGRYVLRLYPQPVQDGAAPAFTLWQGTLVFEGLHHPFGQLSGLWSPPAGVACVATPLLLGLPRAQAIGDVLPSTEAGVCGGQLVVAG</sequence>
<dbReference type="Proteomes" id="UP000664466">
    <property type="component" value="Unassembled WGS sequence"/>
</dbReference>
<dbReference type="InterPro" id="IPR032818">
    <property type="entry name" value="DedA-like"/>
</dbReference>
<evidence type="ECO:0000256" key="2">
    <source>
        <dbReference type="ARBA" id="ARBA00010792"/>
    </source>
</evidence>
<dbReference type="Pfam" id="PF09335">
    <property type="entry name" value="VTT_dom"/>
    <property type="match status" value="1"/>
</dbReference>
<feature type="transmembrane region" description="Helical" evidence="7">
    <location>
        <begin position="453"/>
        <end position="470"/>
    </location>
</feature>
<feature type="transmembrane region" description="Helical" evidence="7">
    <location>
        <begin position="323"/>
        <end position="346"/>
    </location>
</feature>
<evidence type="ECO:0000313" key="10">
    <source>
        <dbReference type="EMBL" id="QTX09462.1"/>
    </source>
</evidence>
<dbReference type="CDD" id="cd03392">
    <property type="entry name" value="PAP2_like_2"/>
    <property type="match status" value="1"/>
</dbReference>
<comment type="subcellular location">
    <subcellularLocation>
        <location evidence="1">Cell membrane</location>
        <topology evidence="1">Multi-pass membrane protein</topology>
    </subcellularLocation>
</comment>
<evidence type="ECO:0000256" key="4">
    <source>
        <dbReference type="ARBA" id="ARBA00022692"/>
    </source>
</evidence>
<dbReference type="InterPro" id="IPR032816">
    <property type="entry name" value="VTT_dom"/>
</dbReference>
<feature type="transmembrane region" description="Helical" evidence="7">
    <location>
        <begin position="145"/>
        <end position="167"/>
    </location>
</feature>
<feature type="domain" description="Phosphatidic acid phosphatase type 2/haloperoxidase" evidence="8">
    <location>
        <begin position="326"/>
        <end position="438"/>
    </location>
</feature>
<dbReference type="PANTHER" id="PTHR30353:SF15">
    <property type="entry name" value="INNER MEMBRANE PROTEIN YABI"/>
    <property type="match status" value="1"/>
</dbReference>
<feature type="transmembrane region" description="Helical" evidence="7">
    <location>
        <begin position="423"/>
        <end position="441"/>
    </location>
</feature>
<proteinExistence type="inferred from homology"/>
<reference evidence="9 11" key="1">
    <citation type="submission" date="2021-03" db="EMBL/GenBank/DDBJ databases">
        <title>Draft genome and methylome analysis of Thiotrix fructosivoruns ATCC 49748.</title>
        <authorList>
            <person name="Fomenkov A."/>
            <person name="Grabovich M.Y."/>
            <person name="Roberts R.J."/>
        </authorList>
    </citation>
    <scope>NUCLEOTIDE SEQUENCE [LARGE SCALE GENOMIC DNA]</scope>
    <source>
        <strain evidence="9 11">ATCC 49748</strain>
    </source>
</reference>
<keyword evidence="3" id="KW-1003">Cell membrane</keyword>
<dbReference type="AlphaFoldDB" id="A0A8B0SKK5"/>
<evidence type="ECO:0000313" key="11">
    <source>
        <dbReference type="Proteomes" id="UP000664466"/>
    </source>
</evidence>
<dbReference type="Gene3D" id="1.20.144.10">
    <property type="entry name" value="Phosphatidic acid phosphatase type 2/haloperoxidase"/>
    <property type="match status" value="1"/>
</dbReference>
<dbReference type="EMBL" id="CP072748">
    <property type="protein sequence ID" value="QTX09462.1"/>
    <property type="molecule type" value="Genomic_DNA"/>
</dbReference>
<evidence type="ECO:0000259" key="8">
    <source>
        <dbReference type="SMART" id="SM00014"/>
    </source>
</evidence>
<protein>
    <submittedName>
        <fullName evidence="10">Bifunctional DedA family/phosphatase PAP2 family protein</fullName>
    </submittedName>
</protein>
<dbReference type="SMART" id="SM00014">
    <property type="entry name" value="acidPPc"/>
    <property type="match status" value="1"/>
</dbReference>
<keyword evidence="4 7" id="KW-0812">Transmembrane</keyword>
<feature type="transmembrane region" description="Helical" evidence="7">
    <location>
        <begin position="358"/>
        <end position="383"/>
    </location>
</feature>
<evidence type="ECO:0000256" key="1">
    <source>
        <dbReference type="ARBA" id="ARBA00004651"/>
    </source>
</evidence>
<organism evidence="10">
    <name type="scientific">Thiothrix fructosivorans</name>
    <dbReference type="NCBI Taxonomy" id="111770"/>
    <lineage>
        <taxon>Bacteria</taxon>
        <taxon>Pseudomonadati</taxon>
        <taxon>Pseudomonadota</taxon>
        <taxon>Gammaproteobacteria</taxon>
        <taxon>Thiotrichales</taxon>
        <taxon>Thiotrichaceae</taxon>
        <taxon>Thiothrix</taxon>
    </lineage>
</organism>
<dbReference type="InterPro" id="IPR036938">
    <property type="entry name" value="PAP2/HPO_sf"/>
</dbReference>
<feature type="transmembrane region" description="Helical" evidence="7">
    <location>
        <begin position="58"/>
        <end position="80"/>
    </location>
</feature>
<evidence type="ECO:0000256" key="6">
    <source>
        <dbReference type="ARBA" id="ARBA00023136"/>
    </source>
</evidence>
<name>A0A8B0SKK5_9GAMM</name>
<keyword evidence="11" id="KW-1185">Reference proteome</keyword>
<feature type="transmembrane region" description="Helical" evidence="7">
    <location>
        <begin position="395"/>
        <end position="417"/>
    </location>
</feature>
<feature type="transmembrane region" description="Helical" evidence="7">
    <location>
        <begin position="179"/>
        <end position="197"/>
    </location>
</feature>
<feature type="transmembrane region" description="Helical" evidence="7">
    <location>
        <begin position="20"/>
        <end position="46"/>
    </location>
</feature>
<reference evidence="10" key="2">
    <citation type="submission" date="2021-04" db="EMBL/GenBank/DDBJ databases">
        <title>Complete Genome and methylome analysis of Thiothrix fructosivorans ATCC 49748.</title>
        <authorList>
            <person name="Fomenkov A."/>
            <person name="Sun L."/>
            <person name="Vincze T."/>
            <person name="Grabovich M.Y."/>
            <person name="Roberts R.J."/>
        </authorList>
    </citation>
    <scope>NUCLEOTIDE SEQUENCE</scope>
    <source>
        <strain evidence="10">ATCC 49748</strain>
    </source>
</reference>
<feature type="transmembrane region" description="Helical" evidence="7">
    <location>
        <begin position="241"/>
        <end position="262"/>
    </location>
</feature>
<evidence type="ECO:0000256" key="7">
    <source>
        <dbReference type="SAM" id="Phobius"/>
    </source>
</evidence>
<evidence type="ECO:0000256" key="3">
    <source>
        <dbReference type="ARBA" id="ARBA00022475"/>
    </source>
</evidence>
<dbReference type="Pfam" id="PF01569">
    <property type="entry name" value="PAP2"/>
    <property type="match status" value="1"/>
</dbReference>
<evidence type="ECO:0000313" key="9">
    <source>
        <dbReference type="EMBL" id="MBO0614638.1"/>
    </source>
</evidence>
<keyword evidence="6 7" id="KW-0472">Membrane</keyword>
<feature type="transmembrane region" description="Helical" evidence="7">
    <location>
        <begin position="293"/>
        <end position="316"/>
    </location>
</feature>
<dbReference type="EMBL" id="JAFMPM010000008">
    <property type="protein sequence ID" value="MBO0614638.1"/>
    <property type="molecule type" value="Genomic_DNA"/>
</dbReference>
<dbReference type="SUPFAM" id="SSF48317">
    <property type="entry name" value="Acid phosphatase/Vanadium-dependent haloperoxidase"/>
    <property type="match status" value="1"/>
</dbReference>
<evidence type="ECO:0000256" key="5">
    <source>
        <dbReference type="ARBA" id="ARBA00022989"/>
    </source>
</evidence>
<dbReference type="RefSeq" id="WP_207252350.1">
    <property type="nucleotide sequence ID" value="NZ_JAFMPM010000008.1"/>
</dbReference>